<dbReference type="Proteomes" id="UP000466619">
    <property type="component" value="Unassembled WGS sequence"/>
</dbReference>
<dbReference type="EMBL" id="WSFC01000022">
    <property type="protein sequence ID" value="NDL03930.1"/>
    <property type="molecule type" value="Genomic_DNA"/>
</dbReference>
<comment type="caution">
    <text evidence="1">The sequence shown here is derived from an EMBL/GenBank/DDBJ whole genome shotgun (WGS) entry which is preliminary data.</text>
</comment>
<keyword evidence="2" id="KW-1185">Reference proteome</keyword>
<evidence type="ECO:0000313" key="2">
    <source>
        <dbReference type="Proteomes" id="UP000466619"/>
    </source>
</evidence>
<gene>
    <name evidence="1" type="ORF">GPY48_12065</name>
</gene>
<evidence type="ECO:0000313" key="1">
    <source>
        <dbReference type="EMBL" id="NDL03930.1"/>
    </source>
</evidence>
<dbReference type="RefSeq" id="WP_162120405.1">
    <property type="nucleotide sequence ID" value="NZ_CAWNYH010000007.1"/>
</dbReference>
<reference evidence="1 2" key="1">
    <citation type="submission" date="2019-12" db="EMBL/GenBank/DDBJ databases">
        <title>Engineering Photorhabdus to improve their lethality against agricultural pests.</title>
        <authorList>
            <person name="Machado R.A.R."/>
        </authorList>
    </citation>
    <scope>NUCLEOTIDE SEQUENCE [LARGE SCALE GENOMIC DNA]</scope>
    <source>
        <strain evidence="1 2">M-CN4</strain>
    </source>
</reference>
<protein>
    <submittedName>
        <fullName evidence="1">Uncharacterized protein</fullName>
    </submittedName>
</protein>
<organism evidence="1 2">
    <name type="scientific">Photorhabdus bodei</name>
    <dbReference type="NCBI Taxonomy" id="2029681"/>
    <lineage>
        <taxon>Bacteria</taxon>
        <taxon>Pseudomonadati</taxon>
        <taxon>Pseudomonadota</taxon>
        <taxon>Gammaproteobacteria</taxon>
        <taxon>Enterobacterales</taxon>
        <taxon>Morganellaceae</taxon>
        <taxon>Photorhabdus</taxon>
    </lineage>
</organism>
<dbReference type="GeneID" id="88808726"/>
<proteinExistence type="predicted"/>
<accession>A0ABX0ATL4</accession>
<sequence length="53" mass="6242">MTKQKIEALLMIKSGFNSREINLIKSVEKRDGIPIIDEINLLGNRFYRLIFDF</sequence>
<name>A0ABX0ATL4_9GAMM</name>